<dbReference type="EMBL" id="WQPS01000034">
    <property type="protein sequence ID" value="MBT9811856.1"/>
    <property type="molecule type" value="Genomic_DNA"/>
</dbReference>
<evidence type="ECO:0000313" key="5">
    <source>
        <dbReference type="Proteomes" id="UP000708338"/>
    </source>
</evidence>
<name>A0AA41K6K8_9FIRM</name>
<dbReference type="Gene3D" id="3.30.420.40">
    <property type="match status" value="2"/>
</dbReference>
<dbReference type="GO" id="GO:0042732">
    <property type="term" value="P:D-xylose metabolic process"/>
    <property type="evidence" value="ECO:0007669"/>
    <property type="project" value="UniProtKB-KW"/>
</dbReference>
<dbReference type="Pfam" id="PF13412">
    <property type="entry name" value="HTH_24"/>
    <property type="match status" value="1"/>
</dbReference>
<accession>A0AA41K6K8</accession>
<evidence type="ECO:0000256" key="2">
    <source>
        <dbReference type="ARBA" id="ARBA00006479"/>
    </source>
</evidence>
<dbReference type="PANTHER" id="PTHR18964">
    <property type="entry name" value="ROK (REPRESSOR, ORF, KINASE) FAMILY"/>
    <property type="match status" value="1"/>
</dbReference>
<evidence type="ECO:0000256" key="3">
    <source>
        <dbReference type="ARBA" id="ARBA00022629"/>
    </source>
</evidence>
<dbReference type="Gene3D" id="1.10.10.10">
    <property type="entry name" value="Winged helix-like DNA-binding domain superfamily/Winged helix DNA-binding domain"/>
    <property type="match status" value="1"/>
</dbReference>
<protein>
    <submittedName>
        <fullName evidence="4">ROK family protein</fullName>
    </submittedName>
</protein>
<proteinExistence type="inferred from homology"/>
<dbReference type="RefSeq" id="WP_117450451.1">
    <property type="nucleotide sequence ID" value="NZ_CABJDD010000002.1"/>
</dbReference>
<dbReference type="InterPro" id="IPR036390">
    <property type="entry name" value="WH_DNA-bd_sf"/>
</dbReference>
<sequence>MNKSVKGLNNEDLLMSNRAVILQCLKRNGVCSRADLAKETGLTQATISKIMSALIELNIVHETGFITGELGRRSRGVILNAADYKVIGIKISRRSFSIGLFDIGGHDYDIYKEAIPKDQSPQTSIRKIREVAEDYISRSKGIIAVGVTVPGPYLRKESKIAVMTETTGWNFLNLKKEFSDLGGVPVFIEHDANAAAIAEWWFGQFAMATGTLVYLLADEGIGSGVVVNGSMLTGANGIAAEIGHISVNVNGQRCGCGNYGCLEGYCSSLAFVKKTRELLKEHPESILSIHYQLTAEHIFDAAYAGDELACSMVEYAGRYLGYGIVTLVNAYDPSAIVIGNTMAKGGTLLMDSIREVVRERILPEIYSKLSMDFSTFKIDPVLYGAAALATDRFLKNPSSFLSIGKH</sequence>
<keyword evidence="3" id="KW-0859">Xylose metabolism</keyword>
<gene>
    <name evidence="4" type="ORF">GPL26_19750</name>
</gene>
<dbReference type="AlphaFoldDB" id="A0AA41K6K8"/>
<dbReference type="InterPro" id="IPR000600">
    <property type="entry name" value="ROK"/>
</dbReference>
<dbReference type="Proteomes" id="UP000708338">
    <property type="component" value="Unassembled WGS sequence"/>
</dbReference>
<evidence type="ECO:0000313" key="4">
    <source>
        <dbReference type="EMBL" id="MBT9811856.1"/>
    </source>
</evidence>
<organism evidence="4 5">
    <name type="scientific">Enterocloster citroniae</name>
    <dbReference type="NCBI Taxonomy" id="358743"/>
    <lineage>
        <taxon>Bacteria</taxon>
        <taxon>Bacillati</taxon>
        <taxon>Bacillota</taxon>
        <taxon>Clostridia</taxon>
        <taxon>Lachnospirales</taxon>
        <taxon>Lachnospiraceae</taxon>
        <taxon>Enterocloster</taxon>
    </lineage>
</organism>
<dbReference type="Pfam" id="PF00480">
    <property type="entry name" value="ROK"/>
    <property type="match status" value="1"/>
</dbReference>
<dbReference type="SUPFAM" id="SSF53067">
    <property type="entry name" value="Actin-like ATPase domain"/>
    <property type="match status" value="1"/>
</dbReference>
<comment type="caution">
    <text evidence="4">The sequence shown here is derived from an EMBL/GenBank/DDBJ whole genome shotgun (WGS) entry which is preliminary data.</text>
</comment>
<keyword evidence="3" id="KW-0119">Carbohydrate metabolism</keyword>
<evidence type="ECO:0000256" key="1">
    <source>
        <dbReference type="ARBA" id="ARBA00002486"/>
    </source>
</evidence>
<dbReference type="InterPro" id="IPR043129">
    <property type="entry name" value="ATPase_NBD"/>
</dbReference>
<dbReference type="InterPro" id="IPR036388">
    <property type="entry name" value="WH-like_DNA-bd_sf"/>
</dbReference>
<dbReference type="PANTHER" id="PTHR18964:SF149">
    <property type="entry name" value="BIFUNCTIONAL UDP-N-ACETYLGLUCOSAMINE 2-EPIMERASE_N-ACETYLMANNOSAMINE KINASE"/>
    <property type="match status" value="1"/>
</dbReference>
<comment type="similarity">
    <text evidence="2">Belongs to the ROK (NagC/XylR) family.</text>
</comment>
<comment type="function">
    <text evidence="1">Transcriptional repressor of xylose-utilizing enzymes.</text>
</comment>
<reference evidence="4" key="1">
    <citation type="journal article" date="2021" name="Gut Microbes">
        <title>A synthetic consortium of 100 gut commensals modulates the composition and function in a colon model of the microbiome of elderly subjects.</title>
        <authorList>
            <person name="Perez M."/>
            <person name="Ntemiri A."/>
            <person name="Tan H."/>
            <person name="Harris H.M.B."/>
            <person name="Roager H.M."/>
            <person name="Ribiere C."/>
            <person name="O'Toole P.W."/>
        </authorList>
    </citation>
    <scope>NUCLEOTIDE SEQUENCE</scope>
    <source>
        <strain evidence="4">MCC335</strain>
    </source>
</reference>
<dbReference type="SUPFAM" id="SSF46785">
    <property type="entry name" value="Winged helix' DNA-binding domain"/>
    <property type="match status" value="1"/>
</dbReference>